<dbReference type="eggNOG" id="KOG1858">
    <property type="taxonomic scope" value="Eukaryota"/>
</dbReference>
<dbReference type="GO" id="GO:0060090">
    <property type="term" value="F:molecular adaptor activity"/>
    <property type="evidence" value="ECO:0007669"/>
    <property type="project" value="EnsemblFungi"/>
</dbReference>
<comment type="similarity">
    <text evidence="1">Belongs to the APC1 family.</text>
</comment>
<dbReference type="GO" id="GO:0061630">
    <property type="term" value="F:ubiquitin protein ligase activity"/>
    <property type="evidence" value="ECO:0007669"/>
    <property type="project" value="EnsemblFungi"/>
</dbReference>
<evidence type="ECO:0000256" key="4">
    <source>
        <dbReference type="ARBA" id="ARBA00022776"/>
    </source>
</evidence>
<keyword evidence="4" id="KW-0498">Mitosis</keyword>
<evidence type="ECO:0000256" key="5">
    <source>
        <dbReference type="ARBA" id="ARBA00023306"/>
    </source>
</evidence>
<dbReference type="PANTHER" id="PTHR12827">
    <property type="entry name" value="MEIOTIC CHECKPOINT REGULATOR TSG24 FAMILY MEMBER"/>
    <property type="match status" value="1"/>
</dbReference>
<evidence type="ECO:0000256" key="3">
    <source>
        <dbReference type="ARBA" id="ARBA00022737"/>
    </source>
</evidence>
<reference evidence="9 10" key="1">
    <citation type="journal article" date="2011" name="Proc. Natl. Acad. Sci. U.S.A.">
        <title>Evolutionary erosion of yeast sex chromosomes by mating-type switching accidents.</title>
        <authorList>
            <person name="Gordon J.L."/>
            <person name="Armisen D."/>
            <person name="Proux-Wera E."/>
            <person name="Oheigeartaigh S.S."/>
            <person name="Byrne K.P."/>
            <person name="Wolfe K.H."/>
        </authorList>
    </citation>
    <scope>NUCLEOTIDE SEQUENCE [LARGE SCALE GENOMIC DNA]</scope>
    <source>
        <strain evidence="10">ATCC 76901 / BCRC 22586 / CBS 4309 / NBRC 1992 / NRRL Y-12630</strain>
    </source>
</reference>
<keyword evidence="10" id="KW-1185">Reference proteome</keyword>
<keyword evidence="2" id="KW-0132">Cell division</keyword>
<dbReference type="HOGENOM" id="CLU_000746_0_0_1"/>
<keyword evidence="3" id="KW-0677">Repeat</keyword>
<feature type="compositionally biased region" description="Basic and acidic residues" evidence="6">
    <location>
        <begin position="1361"/>
        <end position="1375"/>
    </location>
</feature>
<gene>
    <name evidence="9" type="primary">NCAS0G01970</name>
    <name evidence="9" type="ordered locus">NCAS_0G01970</name>
</gene>
<feature type="compositionally biased region" description="Polar residues" evidence="6">
    <location>
        <begin position="1377"/>
        <end position="1388"/>
    </location>
</feature>
<evidence type="ECO:0000313" key="9">
    <source>
        <dbReference type="EMBL" id="CCC71084.1"/>
    </source>
</evidence>
<dbReference type="InterPro" id="IPR049255">
    <property type="entry name" value="Apc1_N"/>
</dbReference>
<proteinExistence type="inferred from homology"/>
<evidence type="ECO:0000259" key="7">
    <source>
        <dbReference type="Pfam" id="PF12859"/>
    </source>
</evidence>
<dbReference type="GO" id="GO:0031145">
    <property type="term" value="P:anaphase-promoting complex-dependent catabolic process"/>
    <property type="evidence" value="ECO:0007669"/>
    <property type="project" value="EnsemblFungi"/>
</dbReference>
<feature type="domain" description="Anaphase-promoting complex subunit 1 beta-sandwich" evidence="8">
    <location>
        <begin position="1484"/>
        <end position="1549"/>
    </location>
</feature>
<sequence>MRTSTQNLLKNGLYERFRQDPKGRGEIWIDPSEQILEWFVGGQCIKRFKFGEPIINAGVVDFEKASDCLVIVLQDTAHVYYLKSGDSTCVCFPFSISNAFFYCHGLILERKSGATLEWDNTEQQYKFITLTDPMAAFGFLFFSVKQSQEELQNLTMVSFPRTDKFSITALFDETTLTLNLYYTQILSSKQQYPLNKSQNDYQSISGATTSNDYSSHNNKNLRKISLLNRRSTSMNTTNNDNDDISSLLSREDHRISSQNFTKRSLSATLDRMSNSAIISPNVDFNLNSPFQAIQEDSGQAILSKDIVLTKISSLALPSTLCLKETPLKYIPLTYDMQEALIIFHPSSQFSKIWLIKLIPGVIESPSFRKYGESLPEMISLSNVDMSEPFMDLNPYYHDNLSGTLVRTHIDERERFFSLYNPFLQISSPLTKARIYDQDNHKNPIDLLINDRDFFLPPSTTLVSLCFKAFFWVCHPTIYYSLAYMWQYTFEVLKNQQEMKDLPLTTLEFQCLKMILQNLIMNSTDSQGYPDLFLNSLFNNLRNLSLVEMLPRMVVGLHLIREELLLDIFCENDVNVLTEFLQFAMEAMNWPANWKQYYQLSFNTSSKPLNSDVKFTLPTDEPPSIMKSLYSITKNSKIPITRFITFSRLVNADASIDLLITPRCFKLLRLYELTHSYGYSDADILDILTELAITHLELETFPLGVLTPLKTTIRIIESKLSQITKDVDLSVLSRPDLEISVSNIKRIKYGKNPTSGLQRDNSKQRLLCNRIKAIRNINERPPNIYDIISDVVKDAMQSSGEDSNLFSTQKGTNGERNNNFDTAFTNIHADQLFPQDRRYYQILSLLDYNRTQRILFMPKEADYGILLQRKKVIISITSVRTCYAALGRSAILYASESPLSTQKWSHKELNLSFIFPDGTRMSPDEESIKDLVLMGQFHTGVNSGLSISRQTSNITGSWIVFNKPQELDAQHGGFLLGLGLNGHLKNLEEWHVYNYLSPKNTHVSVGLLLGMCASLKETMDLKLTKVLSVHIVALLPPGSSDLNINIGVQTVSLVGLGLLYQNSRHKRMSDLLLSQISSMVNVNDESQVNESYRIGAGIALGLINMNAYGKNRCDNSQSNSDEDLEDMDEEPLPIPDFSTAKDRVSTELIESLISIVTDVYDVEPSWIPEASHIGAVMALILIFLKSNNYGIASKLRPDMDLTRPQNGHPEMFLFREWSYHMIMWNSVNSNLSFLLDKIDKEKISNFDSDIVPIYFIIAGRALSVGIKYSSSGSFEVRDNLLLLIDRFIPFYQYPGKRAPDFRSIINSLTILVNILIISVSMVMCSTGDLEVLKRIRYLHETILGVNSDLYASRNADIEEETDRVCSEASRDLREPSDDTGSPDSNTANPGDSDYNSDDDDPVSGKNDLGEDEGTDFEYHIPKYISTNLALGFLFLGSGQYALNTSSVSTTAYLILSVLPLYMIDGPLEDCLKYFWSMSIESRCLVVKDSITGNVLDNVPVNIIQRSSNDGELLSREVISPCLLPDIRLIRKISVSSKDYFPLEIEFDEDIRPELYFNSGTVIYIKPRLNNDSANENEMFDNTKDLQSTLKRKINDLEDHPAVEAPRFASSLFERLNVGNETVIELETAFSNEGRPISISETLNQNMTFSDVNKGNVVDYELELWRNEHL</sequence>
<dbReference type="KEGG" id="ncs:NCAS_0G01970"/>
<dbReference type="GO" id="GO:0005680">
    <property type="term" value="C:anaphase-promoting complex"/>
    <property type="evidence" value="ECO:0007669"/>
    <property type="project" value="EnsemblFungi"/>
</dbReference>
<reference key="2">
    <citation type="submission" date="2011-08" db="EMBL/GenBank/DDBJ databases">
        <title>Genome sequence of Naumovozyma castellii.</title>
        <authorList>
            <person name="Gordon J.L."/>
            <person name="Armisen D."/>
            <person name="Proux-Wera E."/>
            <person name="OhEigeartaigh S.S."/>
            <person name="Byrne K.P."/>
            <person name="Wolfe K.H."/>
        </authorList>
    </citation>
    <scope>NUCLEOTIDE SEQUENCE</scope>
    <source>
        <strain>Type strain:CBS 4309</strain>
    </source>
</reference>
<dbReference type="OrthoDB" id="26401at2759"/>
<evidence type="ECO:0000259" key="8">
    <source>
        <dbReference type="Pfam" id="PF21282"/>
    </source>
</evidence>
<dbReference type="GO" id="GO:0051301">
    <property type="term" value="P:cell division"/>
    <property type="evidence" value="ECO:0007669"/>
    <property type="project" value="UniProtKB-KW"/>
</dbReference>
<dbReference type="GeneID" id="96904750"/>
<feature type="region of interest" description="Disordered" evidence="6">
    <location>
        <begin position="1361"/>
        <end position="1410"/>
    </location>
</feature>
<organism evidence="9 10">
    <name type="scientific">Naumovozyma castellii</name>
    <name type="common">Yeast</name>
    <name type="synonym">Saccharomyces castellii</name>
    <dbReference type="NCBI Taxonomy" id="27288"/>
    <lineage>
        <taxon>Eukaryota</taxon>
        <taxon>Fungi</taxon>
        <taxon>Dikarya</taxon>
        <taxon>Ascomycota</taxon>
        <taxon>Saccharomycotina</taxon>
        <taxon>Saccharomycetes</taxon>
        <taxon>Saccharomycetales</taxon>
        <taxon>Saccharomycetaceae</taxon>
        <taxon>Naumovozyma</taxon>
    </lineage>
</organism>
<dbReference type="GO" id="GO:0007091">
    <property type="term" value="P:metaphase/anaphase transition of mitotic cell cycle"/>
    <property type="evidence" value="ECO:0007669"/>
    <property type="project" value="EnsemblFungi"/>
</dbReference>
<feature type="domain" description="Anaphase-promoting complex subunit 1 N-terminal" evidence="7">
    <location>
        <begin position="64"/>
        <end position="113"/>
    </location>
</feature>
<dbReference type="InterPro" id="IPR048971">
    <property type="entry name" value="Apc1_3rd"/>
</dbReference>
<feature type="region of interest" description="Disordered" evidence="6">
    <location>
        <begin position="1112"/>
        <end position="1135"/>
    </location>
</feature>
<dbReference type="InterPro" id="IPR011989">
    <property type="entry name" value="ARM-like"/>
</dbReference>
<dbReference type="RefSeq" id="XP_003677437.1">
    <property type="nucleotide sequence ID" value="XM_003677389.1"/>
</dbReference>
<dbReference type="PANTHER" id="PTHR12827:SF3">
    <property type="entry name" value="ANAPHASE-PROMOTING COMPLEX SUBUNIT 1"/>
    <property type="match status" value="1"/>
</dbReference>
<dbReference type="Pfam" id="PF21282">
    <property type="entry name" value="APC1_3rd"/>
    <property type="match status" value="1"/>
</dbReference>
<dbReference type="GO" id="GO:0070979">
    <property type="term" value="P:protein K11-linked ubiquitination"/>
    <property type="evidence" value="ECO:0007669"/>
    <property type="project" value="TreeGrafter"/>
</dbReference>
<dbReference type="Proteomes" id="UP000001640">
    <property type="component" value="Chromosome 7"/>
</dbReference>
<dbReference type="Pfam" id="PF12859">
    <property type="entry name" value="ANAPC1"/>
    <property type="match status" value="1"/>
</dbReference>
<dbReference type="Gene3D" id="1.25.10.10">
    <property type="entry name" value="Leucine-rich Repeat Variant"/>
    <property type="match status" value="1"/>
</dbReference>
<protein>
    <submittedName>
        <fullName evidence="9">Uncharacterized protein</fullName>
    </submittedName>
</protein>
<dbReference type="InterPro" id="IPR024990">
    <property type="entry name" value="Apc1"/>
</dbReference>
<evidence type="ECO:0000256" key="1">
    <source>
        <dbReference type="ARBA" id="ARBA00010547"/>
    </source>
</evidence>
<dbReference type="FunCoup" id="G0VI50">
    <property type="interactions" value="301"/>
</dbReference>
<dbReference type="GO" id="GO:0042802">
    <property type="term" value="F:identical protein binding"/>
    <property type="evidence" value="ECO:0007669"/>
    <property type="project" value="EnsemblFungi"/>
</dbReference>
<dbReference type="GO" id="GO:0010458">
    <property type="term" value="P:exit from mitosis"/>
    <property type="evidence" value="ECO:0007669"/>
    <property type="project" value="EnsemblFungi"/>
</dbReference>
<accession>G0VI50</accession>
<dbReference type="OMA" id="LEEWHVY"/>
<evidence type="ECO:0000313" key="10">
    <source>
        <dbReference type="Proteomes" id="UP000001640"/>
    </source>
</evidence>
<name>G0VI50_NAUCA</name>
<keyword evidence="5" id="KW-0131">Cell cycle</keyword>
<evidence type="ECO:0000256" key="6">
    <source>
        <dbReference type="SAM" id="MobiDB-lite"/>
    </source>
</evidence>
<feature type="compositionally biased region" description="Acidic residues" evidence="6">
    <location>
        <begin position="1119"/>
        <end position="1130"/>
    </location>
</feature>
<dbReference type="InParanoid" id="G0VI50"/>
<evidence type="ECO:0000256" key="2">
    <source>
        <dbReference type="ARBA" id="ARBA00022618"/>
    </source>
</evidence>
<dbReference type="STRING" id="1064592.G0VI50"/>
<dbReference type="EMBL" id="HE576758">
    <property type="protein sequence ID" value="CCC71084.1"/>
    <property type="molecule type" value="Genomic_DNA"/>
</dbReference>